<dbReference type="KEGG" id="mdn:JT25_008920"/>
<dbReference type="SUPFAM" id="SSF46785">
    <property type="entry name" value="Winged helix' DNA-binding domain"/>
    <property type="match status" value="1"/>
</dbReference>
<dbReference type="Pfam" id="PF00126">
    <property type="entry name" value="HTH_1"/>
    <property type="match status" value="1"/>
</dbReference>
<dbReference type="SUPFAM" id="SSF53850">
    <property type="entry name" value="Periplasmic binding protein-like II"/>
    <property type="match status" value="1"/>
</dbReference>
<keyword evidence="4" id="KW-0804">Transcription</keyword>
<dbReference type="FunFam" id="1.10.10.10:FF:000001">
    <property type="entry name" value="LysR family transcriptional regulator"/>
    <property type="match status" value="1"/>
</dbReference>
<gene>
    <name evidence="6" type="ORF">JT25_008920</name>
    <name evidence="7" type="ORF">JT25_023545</name>
</gene>
<keyword evidence="3" id="KW-0238">DNA-binding</keyword>
<dbReference type="KEGG" id="mdn:JT25_023545"/>
<dbReference type="InterPro" id="IPR036388">
    <property type="entry name" value="WH-like_DNA-bd_sf"/>
</dbReference>
<dbReference type="GO" id="GO:0006351">
    <property type="term" value="P:DNA-templated transcription"/>
    <property type="evidence" value="ECO:0007669"/>
    <property type="project" value="TreeGrafter"/>
</dbReference>
<name>A0A140E7P8_9GAMM</name>
<evidence type="ECO:0000259" key="5">
    <source>
        <dbReference type="PROSITE" id="PS50931"/>
    </source>
</evidence>
<keyword evidence="8" id="KW-1185">Reference proteome</keyword>
<dbReference type="PROSITE" id="PS50931">
    <property type="entry name" value="HTH_LYSR"/>
    <property type="match status" value="1"/>
</dbReference>
<dbReference type="OrthoDB" id="9815676at2"/>
<reference evidence="7" key="2">
    <citation type="submission" date="2016-02" db="EMBL/GenBank/DDBJ databases">
        <authorList>
            <person name="Wen L."/>
            <person name="He K."/>
            <person name="Yang H."/>
        </authorList>
    </citation>
    <scope>NUCLEOTIDE SEQUENCE</scope>
    <source>
        <strain evidence="7">FJG1</strain>
    </source>
</reference>
<dbReference type="AlphaFoldDB" id="A0A140E7P8"/>
<dbReference type="GO" id="GO:0003700">
    <property type="term" value="F:DNA-binding transcription factor activity"/>
    <property type="evidence" value="ECO:0007669"/>
    <property type="project" value="InterPro"/>
</dbReference>
<evidence type="ECO:0000256" key="4">
    <source>
        <dbReference type="ARBA" id="ARBA00023163"/>
    </source>
</evidence>
<keyword evidence="2" id="KW-0805">Transcription regulation</keyword>
<organism evidence="7 8">
    <name type="scientific">Methylomonas denitrificans</name>
    <dbReference type="NCBI Taxonomy" id="1538553"/>
    <lineage>
        <taxon>Bacteria</taxon>
        <taxon>Pseudomonadati</taxon>
        <taxon>Pseudomonadota</taxon>
        <taxon>Gammaproteobacteria</taxon>
        <taxon>Methylococcales</taxon>
        <taxon>Methylococcaceae</taxon>
        <taxon>Methylomonas</taxon>
    </lineage>
</organism>
<dbReference type="STRING" id="1538553.JT25_008920"/>
<comment type="similarity">
    <text evidence="1">Belongs to the LysR transcriptional regulatory family.</text>
</comment>
<dbReference type="Gene3D" id="3.40.190.290">
    <property type="match status" value="1"/>
</dbReference>
<reference evidence="7 8" key="1">
    <citation type="journal article" date="2015" name="Environ. Microbiol.">
        <title>Methane oxidation coupled to nitrate reduction under hypoxia by the Gammaproteobacterium Methylomonas denitrificans, sp. nov. type strain FJG1.</title>
        <authorList>
            <person name="Kits K.D."/>
            <person name="Klotz M.G."/>
            <person name="Stein L.Y."/>
        </authorList>
    </citation>
    <scope>NUCLEOTIDE SEQUENCE [LARGE SCALE GENOMIC DNA]</scope>
    <source>
        <strain evidence="7 8">FJG1</strain>
    </source>
</reference>
<dbReference type="InterPro" id="IPR000847">
    <property type="entry name" value="LysR_HTH_N"/>
</dbReference>
<protein>
    <submittedName>
        <fullName evidence="7">Transcriptional regulator</fullName>
    </submittedName>
</protein>
<dbReference type="Gene3D" id="1.10.10.10">
    <property type="entry name" value="Winged helix-like DNA-binding domain superfamily/Winged helix DNA-binding domain"/>
    <property type="match status" value="1"/>
</dbReference>
<dbReference type="Pfam" id="PF03466">
    <property type="entry name" value="LysR_substrate"/>
    <property type="match status" value="1"/>
</dbReference>
<sequence>MNQLEAMRIFVRVAEAASFTQAAQALGLPKASASIAIQWLENLTGTRLLHRTTRRVQITQDGQVFYERCKDLVADMEELQELFRLHPSDLQGRLRVDMSVGAASNIVVPRLPEFMAIYPNIDIELSASDHFVDVIGEGFDCVLRAGNITDSSLIARRLGAYRLINCMSSTYAANHGTPQTLDDLKNHTLIHYSLGFGAKPTGFEYVDSLTGEPLHVPVTGSLTVNNSSAYLAACLAGLGIIQGPEPGLRPHIDNGSLIEILPEYQAAPLPVTLLYGNRRHVPKRVQVFMAWLEKTMKPQLES</sequence>
<dbReference type="InterPro" id="IPR036390">
    <property type="entry name" value="WH_DNA-bd_sf"/>
</dbReference>
<dbReference type="RefSeq" id="WP_036273695.1">
    <property type="nucleotide sequence ID" value="NZ_CP014476.1"/>
</dbReference>
<dbReference type="PANTHER" id="PTHR30537:SF72">
    <property type="entry name" value="LYSR FAMILY TRANSCRIPTIONAL REGULATOR"/>
    <property type="match status" value="1"/>
</dbReference>
<dbReference type="EMBL" id="CP014476">
    <property type="protein sequence ID" value="AMK79422.1"/>
    <property type="molecule type" value="Genomic_DNA"/>
</dbReference>
<dbReference type="InterPro" id="IPR005119">
    <property type="entry name" value="LysR_subst-bd"/>
</dbReference>
<dbReference type="Proteomes" id="UP000030512">
    <property type="component" value="Chromosome"/>
</dbReference>
<dbReference type="CDD" id="cd08472">
    <property type="entry name" value="PBP2_CrgA_like_3"/>
    <property type="match status" value="1"/>
</dbReference>
<feature type="domain" description="HTH lysR-type" evidence="5">
    <location>
        <begin position="1"/>
        <end position="59"/>
    </location>
</feature>
<dbReference type="InterPro" id="IPR058163">
    <property type="entry name" value="LysR-type_TF_proteobact-type"/>
</dbReference>
<dbReference type="PANTHER" id="PTHR30537">
    <property type="entry name" value="HTH-TYPE TRANSCRIPTIONAL REGULATOR"/>
    <property type="match status" value="1"/>
</dbReference>
<evidence type="ECO:0000313" key="7">
    <source>
        <dbReference type="EMBL" id="AMK79422.1"/>
    </source>
</evidence>
<accession>A0A140E7P8</accession>
<dbReference type="GO" id="GO:0043565">
    <property type="term" value="F:sequence-specific DNA binding"/>
    <property type="evidence" value="ECO:0007669"/>
    <property type="project" value="TreeGrafter"/>
</dbReference>
<evidence type="ECO:0000256" key="3">
    <source>
        <dbReference type="ARBA" id="ARBA00023125"/>
    </source>
</evidence>
<dbReference type="EMBL" id="CP014476">
    <property type="protein sequence ID" value="AMK76609.1"/>
    <property type="molecule type" value="Genomic_DNA"/>
</dbReference>
<evidence type="ECO:0000313" key="8">
    <source>
        <dbReference type="Proteomes" id="UP000030512"/>
    </source>
</evidence>
<evidence type="ECO:0000256" key="2">
    <source>
        <dbReference type="ARBA" id="ARBA00023015"/>
    </source>
</evidence>
<evidence type="ECO:0000313" key="6">
    <source>
        <dbReference type="EMBL" id="AMK76609.1"/>
    </source>
</evidence>
<proteinExistence type="inferred from homology"/>
<evidence type="ECO:0000256" key="1">
    <source>
        <dbReference type="ARBA" id="ARBA00009437"/>
    </source>
</evidence>